<evidence type="ECO:0000256" key="3">
    <source>
        <dbReference type="ARBA" id="ARBA00023163"/>
    </source>
</evidence>
<evidence type="ECO:0000313" key="5">
    <source>
        <dbReference type="EMBL" id="GAA1547909.1"/>
    </source>
</evidence>
<dbReference type="PANTHER" id="PTHR33204">
    <property type="entry name" value="TRANSCRIPTIONAL REGULATOR, MARR FAMILY"/>
    <property type="match status" value="1"/>
</dbReference>
<comment type="caution">
    <text evidence="5">The sequence shown here is derived from an EMBL/GenBank/DDBJ whole genome shotgun (WGS) entry which is preliminary data.</text>
</comment>
<dbReference type="InterPro" id="IPR002577">
    <property type="entry name" value="HTH_HxlR"/>
</dbReference>
<accession>A0ABP4MNN6</accession>
<dbReference type="Gene3D" id="3.30.1050.10">
    <property type="entry name" value="SCP2 sterol-binding domain"/>
    <property type="match status" value="1"/>
</dbReference>
<dbReference type="InterPro" id="IPR036527">
    <property type="entry name" value="SCP2_sterol-bd_dom_sf"/>
</dbReference>
<dbReference type="SUPFAM" id="SSF55718">
    <property type="entry name" value="SCP-like"/>
    <property type="match status" value="1"/>
</dbReference>
<protein>
    <submittedName>
        <fullName evidence="5">Winged helix-turn-helix transcriptional regulator</fullName>
    </submittedName>
</protein>
<evidence type="ECO:0000256" key="2">
    <source>
        <dbReference type="ARBA" id="ARBA00023125"/>
    </source>
</evidence>
<evidence type="ECO:0000313" key="6">
    <source>
        <dbReference type="Proteomes" id="UP001501470"/>
    </source>
</evidence>
<name>A0ABP4MNN6_9ACTN</name>
<dbReference type="PROSITE" id="PS51118">
    <property type="entry name" value="HTH_HXLR"/>
    <property type="match status" value="1"/>
</dbReference>
<gene>
    <name evidence="5" type="ORF">GCM10009827_080220</name>
</gene>
<dbReference type="EMBL" id="BAAAQD010000020">
    <property type="protein sequence ID" value="GAA1547909.1"/>
    <property type="molecule type" value="Genomic_DNA"/>
</dbReference>
<keyword evidence="2" id="KW-0238">DNA-binding</keyword>
<dbReference type="InterPro" id="IPR036390">
    <property type="entry name" value="WH_DNA-bd_sf"/>
</dbReference>
<keyword evidence="1" id="KW-0805">Transcription regulation</keyword>
<keyword evidence="6" id="KW-1185">Reference proteome</keyword>
<reference evidence="6" key="1">
    <citation type="journal article" date="2019" name="Int. J. Syst. Evol. Microbiol.">
        <title>The Global Catalogue of Microorganisms (GCM) 10K type strain sequencing project: providing services to taxonomists for standard genome sequencing and annotation.</title>
        <authorList>
            <consortium name="The Broad Institute Genomics Platform"/>
            <consortium name="The Broad Institute Genome Sequencing Center for Infectious Disease"/>
            <person name="Wu L."/>
            <person name="Ma J."/>
        </authorList>
    </citation>
    <scope>NUCLEOTIDE SEQUENCE [LARGE SCALE GENOMIC DNA]</scope>
    <source>
        <strain evidence="6">JCM 15933</strain>
    </source>
</reference>
<sequence length="222" mass="23828">MSKRAYGQFCGISRALELIGERWTLLIVRDLLVGPRRYTDLRIGLPGIPTNVLSDRLKDLERNDLVRRSLQARPGGAVVYELTDYGRQLEPAVLQLGKWGAGALTDPGPDEVVTPDSLVMALRTTFEPTAAVGVHAVLELRFGEVVVHAHIDDGRLEVHPGGPDTPDLVIEAGPVLRAVMAGEVAADDAVAGGDVTLTGDETLFARFAELFPIKPRPPVAAA</sequence>
<keyword evidence="3" id="KW-0804">Transcription</keyword>
<dbReference type="Gene3D" id="1.10.10.10">
    <property type="entry name" value="Winged helix-like DNA-binding domain superfamily/Winged helix DNA-binding domain"/>
    <property type="match status" value="1"/>
</dbReference>
<dbReference type="Proteomes" id="UP001501470">
    <property type="component" value="Unassembled WGS sequence"/>
</dbReference>
<evidence type="ECO:0000256" key="1">
    <source>
        <dbReference type="ARBA" id="ARBA00023015"/>
    </source>
</evidence>
<dbReference type="Pfam" id="PF01638">
    <property type="entry name" value="HxlR"/>
    <property type="match status" value="1"/>
</dbReference>
<proteinExistence type="predicted"/>
<dbReference type="RefSeq" id="WP_344508638.1">
    <property type="nucleotide sequence ID" value="NZ_BAAAQD010000020.1"/>
</dbReference>
<dbReference type="PANTHER" id="PTHR33204:SF18">
    <property type="entry name" value="TRANSCRIPTIONAL REGULATORY PROTEIN"/>
    <property type="match status" value="1"/>
</dbReference>
<dbReference type="SUPFAM" id="SSF46785">
    <property type="entry name" value="Winged helix' DNA-binding domain"/>
    <property type="match status" value="1"/>
</dbReference>
<evidence type="ECO:0000259" key="4">
    <source>
        <dbReference type="PROSITE" id="PS51118"/>
    </source>
</evidence>
<feature type="domain" description="HTH hxlR-type" evidence="4">
    <location>
        <begin position="10"/>
        <end position="108"/>
    </location>
</feature>
<organism evidence="5 6">
    <name type="scientific">Dactylosporangium maewongense</name>
    <dbReference type="NCBI Taxonomy" id="634393"/>
    <lineage>
        <taxon>Bacteria</taxon>
        <taxon>Bacillati</taxon>
        <taxon>Actinomycetota</taxon>
        <taxon>Actinomycetes</taxon>
        <taxon>Micromonosporales</taxon>
        <taxon>Micromonosporaceae</taxon>
        <taxon>Dactylosporangium</taxon>
    </lineage>
</organism>
<dbReference type="InterPro" id="IPR036388">
    <property type="entry name" value="WH-like_DNA-bd_sf"/>
</dbReference>